<name>A0A8H5CGF3_9AGAR</name>
<comment type="caution">
    <text evidence="2">The sequence shown here is derived from an EMBL/GenBank/DDBJ whole genome shotgun (WGS) entry which is preliminary data.</text>
</comment>
<gene>
    <name evidence="2" type="ORF">D9758_013173</name>
</gene>
<feature type="region of interest" description="Disordered" evidence="1">
    <location>
        <begin position="285"/>
        <end position="310"/>
    </location>
</feature>
<evidence type="ECO:0000313" key="2">
    <source>
        <dbReference type="EMBL" id="KAF5340087.1"/>
    </source>
</evidence>
<protein>
    <submittedName>
        <fullName evidence="2">Uncharacterized protein</fullName>
    </submittedName>
</protein>
<dbReference type="OrthoDB" id="3543113at2759"/>
<feature type="compositionally biased region" description="Low complexity" evidence="1">
    <location>
        <begin position="291"/>
        <end position="304"/>
    </location>
</feature>
<reference evidence="2 3" key="1">
    <citation type="journal article" date="2020" name="ISME J.">
        <title>Uncovering the hidden diversity of litter-decomposition mechanisms in mushroom-forming fungi.</title>
        <authorList>
            <person name="Floudas D."/>
            <person name="Bentzer J."/>
            <person name="Ahren D."/>
            <person name="Johansson T."/>
            <person name="Persson P."/>
            <person name="Tunlid A."/>
        </authorList>
    </citation>
    <scope>NUCLEOTIDE SEQUENCE [LARGE SCALE GENOMIC DNA]</scope>
    <source>
        <strain evidence="2 3">CBS 291.85</strain>
    </source>
</reference>
<sequence>MLSKSSFPVEIVEKIVEEHIIQNFTLNKKENRGDNSKTERKDKLRQNKALLSLALGCKSFTAPALRAIWHTLDSLEPLLKLLTNSKVDDRTYDLTSKPSEASLERFDFYARMVKKIIVQGSTWSYPSKNSVLVRLSVFQNLSLARPTPLPSLTSSECSASSFARAMMFFISPKLQEATFRFDSQAQFRIEGASMWRYLDVVKEKCPAFQRLDIDINGQGGGGVLRVPSVFQFDDLRHLSLVGFTSVETISAENGHLVSEFLSGRRMARLESLKLDIPKLAIKSRTEESESASKSQSQSQTESASNQDPDALPKSLKALSLSLSFDDYASDIAVPRLIQLYRASPVQFFQLTGHQVDIDKNDIFQTIASSPSWSGLATIIVHSDFDFDIGMKLGVFSVSEYISPLYELRQLRVVRFLNLFNRYNITNDDIWTMCEAWPELEEPHFGFTGGCHWRPAGESYCFFVDDSV</sequence>
<organism evidence="2 3">
    <name type="scientific">Tetrapyrgos nigripes</name>
    <dbReference type="NCBI Taxonomy" id="182062"/>
    <lineage>
        <taxon>Eukaryota</taxon>
        <taxon>Fungi</taxon>
        <taxon>Dikarya</taxon>
        <taxon>Basidiomycota</taxon>
        <taxon>Agaricomycotina</taxon>
        <taxon>Agaricomycetes</taxon>
        <taxon>Agaricomycetidae</taxon>
        <taxon>Agaricales</taxon>
        <taxon>Marasmiineae</taxon>
        <taxon>Marasmiaceae</taxon>
        <taxon>Tetrapyrgos</taxon>
    </lineage>
</organism>
<dbReference type="AlphaFoldDB" id="A0A8H5CGF3"/>
<accession>A0A8H5CGF3</accession>
<evidence type="ECO:0000313" key="3">
    <source>
        <dbReference type="Proteomes" id="UP000559256"/>
    </source>
</evidence>
<keyword evidence="3" id="KW-1185">Reference proteome</keyword>
<proteinExistence type="predicted"/>
<evidence type="ECO:0000256" key="1">
    <source>
        <dbReference type="SAM" id="MobiDB-lite"/>
    </source>
</evidence>
<dbReference type="EMBL" id="JAACJM010000179">
    <property type="protein sequence ID" value="KAF5340087.1"/>
    <property type="molecule type" value="Genomic_DNA"/>
</dbReference>
<dbReference type="Proteomes" id="UP000559256">
    <property type="component" value="Unassembled WGS sequence"/>
</dbReference>